<keyword evidence="3" id="KW-1185">Reference proteome</keyword>
<name>A0A167WW87_9AGAM</name>
<accession>A0A167WW87</accession>
<evidence type="ECO:0000313" key="2">
    <source>
        <dbReference type="EMBL" id="KZP06557.1"/>
    </source>
</evidence>
<gene>
    <name evidence="2" type="ORF">FIBSPDRAFT_966349</name>
</gene>
<feature type="region of interest" description="Disordered" evidence="1">
    <location>
        <begin position="21"/>
        <end position="44"/>
    </location>
</feature>
<sequence length="136" mass="14660">MNKGGFTHYCLINCPSPAHLPPDAADVEQEQGAKGDGPGRTPGASTINLVVLPPHEPLGRIPADVLDLDVQVSAGRWAVEGQTLRWWYPVPTVSEGQVEYTIEIRRRGDVIKTAGEPAAEAGWLDVWCPTEGCCVM</sequence>
<dbReference type="STRING" id="436010.A0A167WW87"/>
<dbReference type="Proteomes" id="UP000076532">
    <property type="component" value="Unassembled WGS sequence"/>
</dbReference>
<reference evidence="2 3" key="1">
    <citation type="journal article" date="2016" name="Mol. Biol. Evol.">
        <title>Comparative Genomics of Early-Diverging Mushroom-Forming Fungi Provides Insights into the Origins of Lignocellulose Decay Capabilities.</title>
        <authorList>
            <person name="Nagy L.G."/>
            <person name="Riley R."/>
            <person name="Tritt A."/>
            <person name="Adam C."/>
            <person name="Daum C."/>
            <person name="Floudas D."/>
            <person name="Sun H."/>
            <person name="Yadav J.S."/>
            <person name="Pangilinan J."/>
            <person name="Larsson K.H."/>
            <person name="Matsuura K."/>
            <person name="Barry K."/>
            <person name="Labutti K."/>
            <person name="Kuo R."/>
            <person name="Ohm R.A."/>
            <person name="Bhattacharya S.S."/>
            <person name="Shirouzu T."/>
            <person name="Yoshinaga Y."/>
            <person name="Martin F.M."/>
            <person name="Grigoriev I.V."/>
            <person name="Hibbett D.S."/>
        </authorList>
    </citation>
    <scope>NUCLEOTIDE SEQUENCE [LARGE SCALE GENOMIC DNA]</scope>
    <source>
        <strain evidence="2 3">CBS 109695</strain>
    </source>
</reference>
<proteinExistence type="predicted"/>
<dbReference type="AlphaFoldDB" id="A0A167WW87"/>
<dbReference type="EMBL" id="KV417782">
    <property type="protein sequence ID" value="KZP06557.1"/>
    <property type="molecule type" value="Genomic_DNA"/>
</dbReference>
<evidence type="ECO:0000313" key="3">
    <source>
        <dbReference type="Proteomes" id="UP000076532"/>
    </source>
</evidence>
<evidence type="ECO:0000256" key="1">
    <source>
        <dbReference type="SAM" id="MobiDB-lite"/>
    </source>
</evidence>
<organism evidence="2 3">
    <name type="scientific">Athelia psychrophila</name>
    <dbReference type="NCBI Taxonomy" id="1759441"/>
    <lineage>
        <taxon>Eukaryota</taxon>
        <taxon>Fungi</taxon>
        <taxon>Dikarya</taxon>
        <taxon>Basidiomycota</taxon>
        <taxon>Agaricomycotina</taxon>
        <taxon>Agaricomycetes</taxon>
        <taxon>Agaricomycetidae</taxon>
        <taxon>Atheliales</taxon>
        <taxon>Atheliaceae</taxon>
        <taxon>Athelia</taxon>
    </lineage>
</organism>
<dbReference type="OrthoDB" id="3251894at2759"/>
<protein>
    <submittedName>
        <fullName evidence="2">Uncharacterized protein</fullName>
    </submittedName>
</protein>